<evidence type="ECO:0000313" key="1">
    <source>
        <dbReference type="EMBL" id="MEA5392450.1"/>
    </source>
</evidence>
<proteinExistence type="predicted"/>
<protein>
    <submittedName>
        <fullName evidence="1">Uncharacterized protein</fullName>
    </submittedName>
</protein>
<keyword evidence="2" id="KW-1185">Reference proteome</keyword>
<sequence length="168" mass="17933">MTAGARRPMQGAAVAVTAVLPVLLAGCLGPLPQPLVGLNQRLEAAGPARGPSLAGDWLALIVSQGGRDRVQLVDLQRQQPVPLPGLERPDAQPLSVAVDGRGERLALVRQLEGRTELVLYRRNLMALQPVPLQPPGVPRRVALRADGRELAVEVSRQGQWQVDLIAVP</sequence>
<organism evidence="1 2">
    <name type="scientific">Cyanobium gracile UHCC 0139</name>
    <dbReference type="NCBI Taxonomy" id="3110308"/>
    <lineage>
        <taxon>Bacteria</taxon>
        <taxon>Bacillati</taxon>
        <taxon>Cyanobacteriota</taxon>
        <taxon>Cyanophyceae</taxon>
        <taxon>Synechococcales</taxon>
        <taxon>Prochlorococcaceae</taxon>
        <taxon>Cyanobium</taxon>
    </lineage>
</organism>
<dbReference type="PROSITE" id="PS51257">
    <property type="entry name" value="PROKAR_LIPOPROTEIN"/>
    <property type="match status" value="1"/>
</dbReference>
<comment type="caution">
    <text evidence="1">The sequence shown here is derived from an EMBL/GenBank/DDBJ whole genome shotgun (WGS) entry which is preliminary data.</text>
</comment>
<gene>
    <name evidence="1" type="ORF">VB738_14400</name>
</gene>
<dbReference type="SUPFAM" id="SSF82171">
    <property type="entry name" value="DPP6 N-terminal domain-like"/>
    <property type="match status" value="1"/>
</dbReference>
<evidence type="ECO:0000313" key="2">
    <source>
        <dbReference type="Proteomes" id="UP001304461"/>
    </source>
</evidence>
<accession>A0ABU5RXS7</accession>
<name>A0ABU5RXS7_9CYAN</name>
<reference evidence="1 2" key="1">
    <citation type="submission" date="2023-12" db="EMBL/GenBank/DDBJ databases">
        <title>Baltic Sea Cyanobacteria.</title>
        <authorList>
            <person name="Delbaje E."/>
            <person name="Fewer D.P."/>
            <person name="Shishido T.K."/>
        </authorList>
    </citation>
    <scope>NUCLEOTIDE SEQUENCE [LARGE SCALE GENOMIC DNA]</scope>
    <source>
        <strain evidence="1 2">UHCC 0139</strain>
    </source>
</reference>
<dbReference type="EMBL" id="JAYGHX010000011">
    <property type="protein sequence ID" value="MEA5392450.1"/>
    <property type="molecule type" value="Genomic_DNA"/>
</dbReference>
<dbReference type="Proteomes" id="UP001304461">
    <property type="component" value="Unassembled WGS sequence"/>
</dbReference>